<dbReference type="Proteomes" id="UP000193450">
    <property type="component" value="Chromosome"/>
</dbReference>
<proteinExistence type="predicted"/>
<evidence type="ECO:0000313" key="3">
    <source>
        <dbReference type="Proteomes" id="UP000193450"/>
    </source>
</evidence>
<organism evidence="2 3">
    <name type="scientific">Oceanicoccus sagamiensis</name>
    <dbReference type="NCBI Taxonomy" id="716816"/>
    <lineage>
        <taxon>Bacteria</taxon>
        <taxon>Pseudomonadati</taxon>
        <taxon>Pseudomonadota</taxon>
        <taxon>Gammaproteobacteria</taxon>
        <taxon>Cellvibrionales</taxon>
        <taxon>Spongiibacteraceae</taxon>
        <taxon>Oceanicoccus</taxon>
    </lineage>
</organism>
<dbReference type="AlphaFoldDB" id="A0A1X9N825"/>
<dbReference type="Pfam" id="PF09574">
    <property type="entry name" value="DUF2374"/>
    <property type="match status" value="1"/>
</dbReference>
<dbReference type="EMBL" id="CP019343">
    <property type="protein sequence ID" value="ARN73321.1"/>
    <property type="molecule type" value="Genomic_DNA"/>
</dbReference>
<name>A0A1X9N825_9GAMM</name>
<keyword evidence="1" id="KW-1133">Transmembrane helix</keyword>
<protein>
    <submittedName>
        <fullName evidence="2">TIGR02808 family protein</fullName>
    </submittedName>
</protein>
<dbReference type="KEGG" id="osg:BST96_03890"/>
<keyword evidence="3" id="KW-1185">Reference proteome</keyword>
<dbReference type="RefSeq" id="WP_085757433.1">
    <property type="nucleotide sequence ID" value="NZ_CP019343.1"/>
</dbReference>
<evidence type="ECO:0000313" key="2">
    <source>
        <dbReference type="EMBL" id="ARN73321.1"/>
    </source>
</evidence>
<dbReference type="NCBIfam" id="TIGR02808">
    <property type="entry name" value="short_TIGR02808"/>
    <property type="match status" value="1"/>
</dbReference>
<keyword evidence="1" id="KW-0472">Membrane</keyword>
<dbReference type="OrthoDB" id="6198493at2"/>
<feature type="transmembrane region" description="Helical" evidence="1">
    <location>
        <begin position="12"/>
        <end position="36"/>
    </location>
</feature>
<keyword evidence="1" id="KW-0812">Transmembrane</keyword>
<accession>A0A1X9N825</accession>
<dbReference type="STRING" id="716816.BST96_03890"/>
<dbReference type="InterPro" id="IPR014175">
    <property type="entry name" value="CHP02808"/>
</dbReference>
<gene>
    <name evidence="2" type="ORF">BST96_03890</name>
</gene>
<reference evidence="2 3" key="1">
    <citation type="submission" date="2016-11" db="EMBL/GenBank/DDBJ databases">
        <title>Trade-off between light-utilization and light-protection in marine flavobacteria.</title>
        <authorList>
            <person name="Kumagai Y."/>
        </authorList>
    </citation>
    <scope>NUCLEOTIDE SEQUENCE [LARGE SCALE GENOMIC DNA]</scope>
    <source>
        <strain evidence="2 3">NBRC 107125</strain>
    </source>
</reference>
<evidence type="ECO:0000256" key="1">
    <source>
        <dbReference type="SAM" id="Phobius"/>
    </source>
</evidence>
<sequence>MSQLESIFWHVVGYSAMPFIILAGFAGVAVASVWVLSLTSDKADS</sequence>